<evidence type="ECO:0000313" key="1">
    <source>
        <dbReference type="EMBL" id="CAF4357475.1"/>
    </source>
</evidence>
<dbReference type="AlphaFoldDB" id="A0A820LHR0"/>
<proteinExistence type="predicted"/>
<feature type="non-terminal residue" evidence="1">
    <location>
        <position position="1"/>
    </location>
</feature>
<protein>
    <submittedName>
        <fullName evidence="1">Uncharacterized protein</fullName>
    </submittedName>
</protein>
<gene>
    <name evidence="1" type="ORF">OKA104_LOCUS49138</name>
</gene>
<organism evidence="1 2">
    <name type="scientific">Adineta steineri</name>
    <dbReference type="NCBI Taxonomy" id="433720"/>
    <lineage>
        <taxon>Eukaryota</taxon>
        <taxon>Metazoa</taxon>
        <taxon>Spiralia</taxon>
        <taxon>Gnathifera</taxon>
        <taxon>Rotifera</taxon>
        <taxon>Eurotatoria</taxon>
        <taxon>Bdelloidea</taxon>
        <taxon>Adinetida</taxon>
        <taxon>Adinetidae</taxon>
        <taxon>Adineta</taxon>
    </lineage>
</organism>
<sequence>RNIIHCSNQLIITNDHVEHLCTSDQQLALLLRDKKKILNYRIELRNFSDLLVTICSIALDRISKPMKIIFDNRHGFILSSGNQLCSFGNDGEIISKRIFEDINEIKRVTFCQRSTCAILTENDQLLFYILSK</sequence>
<reference evidence="1" key="1">
    <citation type="submission" date="2021-02" db="EMBL/GenBank/DDBJ databases">
        <authorList>
            <person name="Nowell W R."/>
        </authorList>
    </citation>
    <scope>NUCLEOTIDE SEQUENCE</scope>
</reference>
<evidence type="ECO:0000313" key="2">
    <source>
        <dbReference type="Proteomes" id="UP000663881"/>
    </source>
</evidence>
<dbReference type="Proteomes" id="UP000663881">
    <property type="component" value="Unassembled WGS sequence"/>
</dbReference>
<accession>A0A820LHR0</accession>
<name>A0A820LHR0_9BILA</name>
<comment type="caution">
    <text evidence="1">The sequence shown here is derived from an EMBL/GenBank/DDBJ whole genome shotgun (WGS) entry which is preliminary data.</text>
</comment>
<dbReference type="EMBL" id="CAJOAY010022446">
    <property type="protein sequence ID" value="CAF4357475.1"/>
    <property type="molecule type" value="Genomic_DNA"/>
</dbReference>